<dbReference type="OrthoDB" id="9783470at2"/>
<evidence type="ECO:0000313" key="4">
    <source>
        <dbReference type="Proteomes" id="UP000216024"/>
    </source>
</evidence>
<sequence>MNETLQVIKNRRSTRKFKPEQIKEEELEAILEAGIYAPSAHNDQPWNFTVIQNKELMEELNVESKEKCKDFPDELIRKMANNERFNIFYGAPTVIIVSGRDNAIMPQVDCAAATENMLLAAESLDIGGCWNGFVSFLFNSEKGDEYKEKLNIPRGYTPYYGVALGYKKVRVFNAPARKGNVVQYIK</sequence>
<dbReference type="GO" id="GO:0005829">
    <property type="term" value="C:cytosol"/>
    <property type="evidence" value="ECO:0007669"/>
    <property type="project" value="TreeGrafter"/>
</dbReference>
<evidence type="ECO:0000259" key="2">
    <source>
        <dbReference type="Pfam" id="PF00881"/>
    </source>
</evidence>
<dbReference type="Pfam" id="PF00881">
    <property type="entry name" value="Nitroreductase"/>
    <property type="match status" value="1"/>
</dbReference>
<organism evidence="3 4">
    <name type="scientific">Anaeromicrobium sediminis</name>
    <dbReference type="NCBI Taxonomy" id="1478221"/>
    <lineage>
        <taxon>Bacteria</taxon>
        <taxon>Bacillati</taxon>
        <taxon>Bacillota</taxon>
        <taxon>Clostridia</taxon>
        <taxon>Peptostreptococcales</taxon>
        <taxon>Thermotaleaceae</taxon>
        <taxon>Anaeromicrobium</taxon>
    </lineage>
</organism>
<dbReference type="AlphaFoldDB" id="A0A267MGG9"/>
<dbReference type="GO" id="GO:0046256">
    <property type="term" value="P:2,4,6-trinitrotoluene catabolic process"/>
    <property type="evidence" value="ECO:0007669"/>
    <property type="project" value="TreeGrafter"/>
</dbReference>
<comment type="caution">
    <text evidence="3">The sequence shown here is derived from an EMBL/GenBank/DDBJ whole genome shotgun (WGS) entry which is preliminary data.</text>
</comment>
<keyword evidence="1" id="KW-0520">NAD</keyword>
<name>A0A267MGG9_9FIRM</name>
<dbReference type="InterPro" id="IPR029479">
    <property type="entry name" value="Nitroreductase"/>
</dbReference>
<keyword evidence="4" id="KW-1185">Reference proteome</keyword>
<reference evidence="3 4" key="1">
    <citation type="submission" date="2017-06" db="EMBL/GenBank/DDBJ databases">
        <title>Draft genome sequence of anaerobic fermentative bacterium Anaeromicrobium sediminis DY2726D isolated from West Pacific Ocean sediments.</title>
        <authorList>
            <person name="Zeng X."/>
        </authorList>
    </citation>
    <scope>NUCLEOTIDE SEQUENCE [LARGE SCALE GENOMIC DNA]</scope>
    <source>
        <strain evidence="3 4">DY2726D</strain>
    </source>
</reference>
<dbReference type="PANTHER" id="PTHR23026:SF125">
    <property type="entry name" value="OXYGEN-INSENSITIVE NAD(P)H NITROREDUCTASE"/>
    <property type="match status" value="1"/>
</dbReference>
<gene>
    <name evidence="3" type="ORF">CCE28_17735</name>
</gene>
<dbReference type="GO" id="GO:0046857">
    <property type="term" value="F:oxidoreductase activity, acting on other nitrogenous compounds as donors, with NAD or NADP as acceptor"/>
    <property type="evidence" value="ECO:0007669"/>
    <property type="project" value="TreeGrafter"/>
</dbReference>
<proteinExistence type="predicted"/>
<dbReference type="PANTHER" id="PTHR23026">
    <property type="entry name" value="NADPH NITROREDUCTASE"/>
    <property type="match status" value="1"/>
</dbReference>
<evidence type="ECO:0000313" key="3">
    <source>
        <dbReference type="EMBL" id="PAB57890.1"/>
    </source>
</evidence>
<dbReference type="InterPro" id="IPR050627">
    <property type="entry name" value="Nitroreductase/BluB"/>
</dbReference>
<protein>
    <submittedName>
        <fullName evidence="3">Nitroreductase</fullName>
    </submittedName>
</protein>
<feature type="domain" description="Nitroreductase" evidence="2">
    <location>
        <begin position="8"/>
        <end position="166"/>
    </location>
</feature>
<dbReference type="Proteomes" id="UP000216024">
    <property type="component" value="Unassembled WGS sequence"/>
</dbReference>
<dbReference type="InterPro" id="IPR000415">
    <property type="entry name" value="Nitroreductase-like"/>
</dbReference>
<accession>A0A267MGG9</accession>
<evidence type="ECO:0000256" key="1">
    <source>
        <dbReference type="ARBA" id="ARBA00023027"/>
    </source>
</evidence>
<dbReference type="EMBL" id="NIBG01000022">
    <property type="protein sequence ID" value="PAB57890.1"/>
    <property type="molecule type" value="Genomic_DNA"/>
</dbReference>
<dbReference type="Gene3D" id="3.40.109.10">
    <property type="entry name" value="NADH Oxidase"/>
    <property type="match status" value="1"/>
</dbReference>
<dbReference type="SUPFAM" id="SSF55469">
    <property type="entry name" value="FMN-dependent nitroreductase-like"/>
    <property type="match status" value="1"/>
</dbReference>